<gene>
    <name evidence="3" type="ORF">S40285_07844</name>
</gene>
<feature type="compositionally biased region" description="Low complexity" evidence="1">
    <location>
        <begin position="477"/>
        <end position="488"/>
    </location>
</feature>
<dbReference type="PANTHER" id="PTHR28083:SF1">
    <property type="entry name" value="GOOD FOR FULL DBP5 ACTIVITY PROTEIN 2"/>
    <property type="match status" value="1"/>
</dbReference>
<dbReference type="GO" id="GO:0003676">
    <property type="term" value="F:nucleic acid binding"/>
    <property type="evidence" value="ECO:0007669"/>
    <property type="project" value="InterPro"/>
</dbReference>
<dbReference type="EMBL" id="KL660783">
    <property type="protein sequence ID" value="KFA62663.1"/>
    <property type="molecule type" value="Genomic_DNA"/>
</dbReference>
<dbReference type="GO" id="GO:0005634">
    <property type="term" value="C:nucleus"/>
    <property type="evidence" value="ECO:0007669"/>
    <property type="project" value="TreeGrafter"/>
</dbReference>
<dbReference type="InterPro" id="IPR040151">
    <property type="entry name" value="Gfd2/YDR514C-like"/>
</dbReference>
<feature type="compositionally biased region" description="Basic and acidic residues" evidence="1">
    <location>
        <begin position="34"/>
        <end position="56"/>
    </location>
</feature>
<accession>A0A084QFC8</accession>
<dbReference type="STRING" id="1283841.A0A084QFC8"/>
<dbReference type="SUPFAM" id="SSF53098">
    <property type="entry name" value="Ribonuclease H-like"/>
    <property type="match status" value="1"/>
</dbReference>
<dbReference type="Proteomes" id="UP000028524">
    <property type="component" value="Unassembled WGS sequence"/>
</dbReference>
<reference evidence="3 4" key="1">
    <citation type="journal article" date="2014" name="BMC Genomics">
        <title>Comparative genome sequencing reveals chemotype-specific gene clusters in the toxigenic black mold Stachybotrys.</title>
        <authorList>
            <person name="Semeiks J."/>
            <person name="Borek D."/>
            <person name="Otwinowski Z."/>
            <person name="Grishin N.V."/>
        </authorList>
    </citation>
    <scope>NUCLEOTIDE SEQUENCE [LARGE SCALE GENOMIC DNA]</scope>
    <source>
        <strain evidence="3 4">IBT 40285</strain>
    </source>
</reference>
<dbReference type="Gene3D" id="3.30.420.10">
    <property type="entry name" value="Ribonuclease H-like superfamily/Ribonuclease H"/>
    <property type="match status" value="1"/>
</dbReference>
<dbReference type="InterPro" id="IPR036397">
    <property type="entry name" value="RNaseH_sf"/>
</dbReference>
<name>A0A084QFC8_STAC4</name>
<organism evidence="3 4">
    <name type="scientific">Stachybotrys chlorohalonatus (strain IBT 40285)</name>
    <dbReference type="NCBI Taxonomy" id="1283841"/>
    <lineage>
        <taxon>Eukaryota</taxon>
        <taxon>Fungi</taxon>
        <taxon>Dikarya</taxon>
        <taxon>Ascomycota</taxon>
        <taxon>Pezizomycotina</taxon>
        <taxon>Sordariomycetes</taxon>
        <taxon>Hypocreomycetidae</taxon>
        <taxon>Hypocreales</taxon>
        <taxon>Stachybotryaceae</taxon>
        <taxon>Stachybotrys</taxon>
    </lineage>
</organism>
<evidence type="ECO:0000259" key="2">
    <source>
        <dbReference type="Pfam" id="PF21762"/>
    </source>
</evidence>
<dbReference type="OrthoDB" id="5953249at2759"/>
<feature type="domain" description="Gfd2/YDR514C-like C-terminal" evidence="2">
    <location>
        <begin position="282"/>
        <end position="464"/>
    </location>
</feature>
<evidence type="ECO:0000313" key="4">
    <source>
        <dbReference type="Proteomes" id="UP000028524"/>
    </source>
</evidence>
<evidence type="ECO:0000256" key="1">
    <source>
        <dbReference type="SAM" id="MobiDB-lite"/>
    </source>
</evidence>
<dbReference type="OMA" id="CVDVESY"/>
<sequence>MEDEVQPRLDILAKVLGQKIELKPITALEEEQEKEGSGADRPTQDDGWDSRWENRATDPWSEQTAEPPARKACQALHDPDLKIGASLPGKIYFCAWELVVSYPDRYVGVGNQPRVRPFFDGMLENRTWDFFYVHDVSKRVDHPFLLVPTNQLEEFLWFINDVLSTCLTIPKGPSSERFFLRFDAASTPQPRYLCRSQDEEALDISSWPVICEDDITAYGSATPQHKAIYEANMERLKTLPEAGRDAEFRRHKAAQKHQHRINMLQDVESLLGLSGSDKVSVVFVCIDIEALELAPNPISEVGISILDMNKILDISPGEAGSSWWPTMESHHLRVNEYKGSRNYRFIQGCPDAFNFGTSVFPPKADLASTIMEVINPYIRAERELVFVGHDFKNDMQYLARLGIDIKKLQHRPEPADTQAMHQAWREKTQGYGLRHVLNDVGIVSKDLHNAGNDAAYTLRAMVAIAINSSVPDDAVGASASDSFQSSADPGIAQAAHNE</sequence>
<keyword evidence="4" id="KW-1185">Reference proteome</keyword>
<dbReference type="InterPro" id="IPR012337">
    <property type="entry name" value="RNaseH-like_sf"/>
</dbReference>
<dbReference type="AlphaFoldDB" id="A0A084QFC8"/>
<dbReference type="Pfam" id="PF21762">
    <property type="entry name" value="DEDDh_C"/>
    <property type="match status" value="1"/>
</dbReference>
<protein>
    <recommendedName>
        <fullName evidence="2">Gfd2/YDR514C-like C-terminal domain-containing protein</fullName>
    </recommendedName>
</protein>
<proteinExistence type="predicted"/>
<evidence type="ECO:0000313" key="3">
    <source>
        <dbReference type="EMBL" id="KFA62663.1"/>
    </source>
</evidence>
<dbReference type="InParanoid" id="A0A084QFC8"/>
<dbReference type="PANTHER" id="PTHR28083">
    <property type="entry name" value="GOOD FOR FULL DBP5 ACTIVITY PROTEIN 2"/>
    <property type="match status" value="1"/>
</dbReference>
<feature type="region of interest" description="Disordered" evidence="1">
    <location>
        <begin position="24"/>
        <end position="71"/>
    </location>
</feature>
<feature type="region of interest" description="Disordered" evidence="1">
    <location>
        <begin position="477"/>
        <end position="498"/>
    </location>
</feature>
<dbReference type="HOGENOM" id="CLU_016815_4_0_1"/>
<dbReference type="InterPro" id="IPR048519">
    <property type="entry name" value="Gfd2/YDR514C-like_C"/>
</dbReference>